<feature type="transmembrane region" description="Helical" evidence="6">
    <location>
        <begin position="66"/>
        <end position="92"/>
    </location>
</feature>
<dbReference type="Proteomes" id="UP001642483">
    <property type="component" value="Unassembled WGS sequence"/>
</dbReference>
<reference evidence="8 9" key="1">
    <citation type="submission" date="2024-02" db="EMBL/GenBank/DDBJ databases">
        <authorList>
            <person name="Daric V."/>
            <person name="Darras S."/>
        </authorList>
    </citation>
    <scope>NUCLEOTIDE SEQUENCE [LARGE SCALE GENOMIC DNA]</scope>
</reference>
<accession>A0ABP0GYR0</accession>
<comment type="caution">
    <text evidence="8">The sequence shown here is derived from an EMBL/GenBank/DDBJ whole genome shotgun (WGS) entry which is preliminary data.</text>
</comment>
<feature type="transmembrane region" description="Helical" evidence="6">
    <location>
        <begin position="41"/>
        <end position="59"/>
    </location>
</feature>
<evidence type="ECO:0000259" key="7">
    <source>
        <dbReference type="Pfam" id="PF10520"/>
    </source>
</evidence>
<evidence type="ECO:0000256" key="6">
    <source>
        <dbReference type="SAM" id="Phobius"/>
    </source>
</evidence>
<evidence type="ECO:0000256" key="1">
    <source>
        <dbReference type="ARBA" id="ARBA00004141"/>
    </source>
</evidence>
<keyword evidence="9" id="KW-1185">Reference proteome</keyword>
<organism evidence="8 9">
    <name type="scientific">Clavelina lepadiformis</name>
    <name type="common">Light-bulb sea squirt</name>
    <name type="synonym">Ascidia lepadiformis</name>
    <dbReference type="NCBI Taxonomy" id="159417"/>
    <lineage>
        <taxon>Eukaryota</taxon>
        <taxon>Metazoa</taxon>
        <taxon>Chordata</taxon>
        <taxon>Tunicata</taxon>
        <taxon>Ascidiacea</taxon>
        <taxon>Aplousobranchia</taxon>
        <taxon>Clavelinidae</taxon>
        <taxon>Clavelina</taxon>
    </lineage>
</organism>
<evidence type="ECO:0000256" key="4">
    <source>
        <dbReference type="ARBA" id="ARBA00022989"/>
    </source>
</evidence>
<comment type="similarity">
    <text evidence="2">Belongs to the fatty acid desaturase CarF family.</text>
</comment>
<dbReference type="InterPro" id="IPR019547">
    <property type="entry name" value="Lipid_desat"/>
</dbReference>
<evidence type="ECO:0000256" key="5">
    <source>
        <dbReference type="ARBA" id="ARBA00023136"/>
    </source>
</evidence>
<evidence type="ECO:0000313" key="9">
    <source>
        <dbReference type="Proteomes" id="UP001642483"/>
    </source>
</evidence>
<dbReference type="Pfam" id="PF10520">
    <property type="entry name" value="Lipid_desat"/>
    <property type="match status" value="1"/>
</dbReference>
<feature type="transmembrane region" description="Helical" evidence="6">
    <location>
        <begin position="158"/>
        <end position="175"/>
    </location>
</feature>
<dbReference type="PANTHER" id="PTHR48177">
    <property type="entry name" value="TRANSMEMBRANE PROTEIN 189"/>
    <property type="match status" value="1"/>
</dbReference>
<keyword evidence="5 6" id="KW-0472">Membrane</keyword>
<keyword evidence="4 6" id="KW-1133">Transmembrane helix</keyword>
<dbReference type="EMBL" id="CAWYQH010000152">
    <property type="protein sequence ID" value="CAK8695400.1"/>
    <property type="molecule type" value="Genomic_DNA"/>
</dbReference>
<name>A0ABP0GYR0_CLALP</name>
<evidence type="ECO:0000256" key="3">
    <source>
        <dbReference type="ARBA" id="ARBA00022692"/>
    </source>
</evidence>
<feature type="transmembrane region" description="Helical" evidence="6">
    <location>
        <begin position="133"/>
        <end position="151"/>
    </location>
</feature>
<evidence type="ECO:0000313" key="8">
    <source>
        <dbReference type="EMBL" id="CAK8695400.1"/>
    </source>
</evidence>
<evidence type="ECO:0000256" key="2">
    <source>
        <dbReference type="ARBA" id="ARBA00007620"/>
    </source>
</evidence>
<proteinExistence type="inferred from homology"/>
<dbReference type="InterPro" id="IPR052601">
    <property type="entry name" value="Plasmalogen_desaturase"/>
</dbReference>
<comment type="subcellular location">
    <subcellularLocation>
        <location evidence="1">Membrane</location>
        <topology evidence="1">Multi-pass membrane protein</topology>
    </subcellularLocation>
</comment>
<dbReference type="PANTHER" id="PTHR48177:SF1">
    <property type="entry name" value="PLASMANYLETHANOLAMINE DESATURASE 1"/>
    <property type="match status" value="1"/>
</dbReference>
<gene>
    <name evidence="8" type="ORF">CVLEPA_LOCUS28680</name>
</gene>
<keyword evidence="3 6" id="KW-0812">Transmembrane</keyword>
<feature type="domain" description="Lipid desaturase" evidence="7">
    <location>
        <begin position="79"/>
        <end position="253"/>
    </location>
</feature>
<protein>
    <recommendedName>
        <fullName evidence="7">Lipid desaturase domain-containing protein</fullName>
    </recommendedName>
</protein>
<sequence>MTMKKTRQVLESEAETKERTKYGKVTKDVRPHTSDMWLRELILALTSALMLLVNLIFLIRHFKLSYSAYVLPCFFLGLLTADFQSAFIHWVVDTYFSSETPILGPAIVRPFRLHHFAPTQITYNDYLRTYGDAAVFTTPHLLFTMWILCFYSLESKFVYFLVLWIFSYSLVGYGVNQFHQWAHTHGRPIPAAAEFLQKLGLILPKDHHRKHHTPPHDCNYCIVAGLVDGPLEAINFWRRLENVVESVTGVKPRIHTTVKT</sequence>